<proteinExistence type="predicted"/>
<sequence length="90" mass="10120">MVVTTYKISKTSIFLVLFCSSSSLSYNAPPIYRRNNNTSRVTVRYVELGNLSCHLWLLTTSSSSSFCLTMNIVRMTVPVDSIVQQLSLSF</sequence>
<evidence type="ECO:0000313" key="2">
    <source>
        <dbReference type="EMBL" id="EGT37158.1"/>
    </source>
</evidence>
<reference evidence="3" key="1">
    <citation type="submission" date="2011-07" db="EMBL/GenBank/DDBJ databases">
        <authorList>
            <consortium name="Caenorhabditis brenneri Sequencing and Analysis Consortium"/>
            <person name="Wilson R.K."/>
        </authorList>
    </citation>
    <scope>NUCLEOTIDE SEQUENCE [LARGE SCALE GENOMIC DNA]</scope>
    <source>
        <strain evidence="3">PB2801</strain>
    </source>
</reference>
<dbReference type="AlphaFoldDB" id="G0NTH0"/>
<dbReference type="HOGENOM" id="CLU_2442791_0_0_1"/>
<evidence type="ECO:0008006" key="4">
    <source>
        <dbReference type="Google" id="ProtNLM"/>
    </source>
</evidence>
<feature type="chain" id="PRO_5003405421" description="Secreted protein" evidence="1">
    <location>
        <begin position="26"/>
        <end position="90"/>
    </location>
</feature>
<evidence type="ECO:0000256" key="1">
    <source>
        <dbReference type="SAM" id="SignalP"/>
    </source>
</evidence>
<dbReference type="EMBL" id="GL379943">
    <property type="protein sequence ID" value="EGT37158.1"/>
    <property type="molecule type" value="Genomic_DNA"/>
</dbReference>
<protein>
    <recommendedName>
        <fullName evidence="4">Secreted protein</fullName>
    </recommendedName>
</protein>
<dbReference type="InParanoid" id="G0NTH0"/>
<feature type="signal peptide" evidence="1">
    <location>
        <begin position="1"/>
        <end position="25"/>
    </location>
</feature>
<gene>
    <name evidence="2" type="ORF">CAEBREN_07009</name>
</gene>
<keyword evidence="3" id="KW-1185">Reference proteome</keyword>
<organism evidence="3">
    <name type="scientific">Caenorhabditis brenneri</name>
    <name type="common">Nematode worm</name>
    <dbReference type="NCBI Taxonomy" id="135651"/>
    <lineage>
        <taxon>Eukaryota</taxon>
        <taxon>Metazoa</taxon>
        <taxon>Ecdysozoa</taxon>
        <taxon>Nematoda</taxon>
        <taxon>Chromadorea</taxon>
        <taxon>Rhabditida</taxon>
        <taxon>Rhabditina</taxon>
        <taxon>Rhabditomorpha</taxon>
        <taxon>Rhabditoidea</taxon>
        <taxon>Rhabditidae</taxon>
        <taxon>Peloderinae</taxon>
        <taxon>Caenorhabditis</taxon>
    </lineage>
</organism>
<accession>G0NTH0</accession>
<evidence type="ECO:0000313" key="3">
    <source>
        <dbReference type="Proteomes" id="UP000008068"/>
    </source>
</evidence>
<keyword evidence="1" id="KW-0732">Signal</keyword>
<dbReference type="Proteomes" id="UP000008068">
    <property type="component" value="Unassembled WGS sequence"/>
</dbReference>
<name>G0NTH0_CAEBE</name>